<dbReference type="SUPFAM" id="SSF101473">
    <property type="entry name" value="DhaL-like"/>
    <property type="match status" value="1"/>
</dbReference>
<evidence type="ECO:0000256" key="16">
    <source>
        <dbReference type="SAM" id="MobiDB-lite"/>
    </source>
</evidence>
<evidence type="ECO:0000256" key="1">
    <source>
        <dbReference type="ARBA" id="ARBA00012107"/>
    </source>
</evidence>
<dbReference type="Pfam" id="PF02734">
    <property type="entry name" value="Dak2"/>
    <property type="match status" value="1"/>
</dbReference>
<evidence type="ECO:0000256" key="2">
    <source>
        <dbReference type="ARBA" id="ARBA00012110"/>
    </source>
</evidence>
<dbReference type="PANTHER" id="PTHR28629">
    <property type="entry name" value="TRIOKINASE/FMN CYCLASE"/>
    <property type="match status" value="1"/>
</dbReference>
<evidence type="ECO:0000256" key="14">
    <source>
        <dbReference type="ARBA" id="ARBA00048526"/>
    </source>
</evidence>
<dbReference type="FunFam" id="1.25.40.340:FF:000001">
    <property type="entry name" value="Dihydroxyacetone kinase 1"/>
    <property type="match status" value="1"/>
</dbReference>
<proteinExistence type="predicted"/>
<comment type="catalytic activity">
    <reaction evidence="14">
        <text>FAD = riboflavin cyclic-4',5'-phosphate + AMP + H(+)</text>
        <dbReference type="Rhea" id="RHEA:13729"/>
        <dbReference type="ChEBI" id="CHEBI:15378"/>
        <dbReference type="ChEBI" id="CHEBI:57692"/>
        <dbReference type="ChEBI" id="CHEBI:76202"/>
        <dbReference type="ChEBI" id="CHEBI:456215"/>
        <dbReference type="EC" id="4.6.1.15"/>
    </reaction>
</comment>
<comment type="catalytic activity">
    <reaction evidence="15">
        <text>dihydroxyacetone + ATP = dihydroxyacetone phosphate + ADP + H(+)</text>
        <dbReference type="Rhea" id="RHEA:15773"/>
        <dbReference type="ChEBI" id="CHEBI:15378"/>
        <dbReference type="ChEBI" id="CHEBI:16016"/>
        <dbReference type="ChEBI" id="CHEBI:30616"/>
        <dbReference type="ChEBI" id="CHEBI:57642"/>
        <dbReference type="ChEBI" id="CHEBI:456216"/>
        <dbReference type="EC" id="2.7.1.29"/>
    </reaction>
</comment>
<dbReference type="InterPro" id="IPR004006">
    <property type="entry name" value="DhaK_dom"/>
</dbReference>
<evidence type="ECO:0000256" key="13">
    <source>
        <dbReference type="ARBA" id="ARBA00047974"/>
    </source>
</evidence>
<evidence type="ECO:0000256" key="8">
    <source>
        <dbReference type="ARBA" id="ARBA00022840"/>
    </source>
</evidence>
<comment type="subunit">
    <text evidence="12">Homodimer. Interacts with IFIH1 (via the CARD domains), the interaction is inhibited by viral infection.</text>
</comment>
<evidence type="ECO:0000256" key="9">
    <source>
        <dbReference type="ARBA" id="ARBA00023285"/>
    </source>
</evidence>
<dbReference type="InterPro" id="IPR004007">
    <property type="entry name" value="DhaL_dom"/>
</dbReference>
<dbReference type="Gene3D" id="1.25.40.340">
    <property type="match status" value="1"/>
</dbReference>
<dbReference type="Proteomes" id="UP000507470">
    <property type="component" value="Unassembled WGS sequence"/>
</dbReference>
<keyword evidence="8" id="KW-0067">ATP-binding</keyword>
<dbReference type="SUPFAM" id="SSF82549">
    <property type="entry name" value="DAK1/DegV-like"/>
    <property type="match status" value="2"/>
</dbReference>
<keyword evidence="5" id="KW-0808">Transferase</keyword>
<dbReference type="EC" id="2.7.1.29" evidence="1"/>
<evidence type="ECO:0000256" key="15">
    <source>
        <dbReference type="ARBA" id="ARBA00048898"/>
    </source>
</evidence>
<dbReference type="Gene3D" id="3.30.1180.20">
    <property type="entry name" value="Dihydroxyacetone kinase, domain 2"/>
    <property type="match status" value="2"/>
</dbReference>
<dbReference type="EC" id="4.6.1.15" evidence="3"/>
<dbReference type="AlphaFoldDB" id="A0A6J8A9F5"/>
<dbReference type="OrthoDB" id="1724672at2759"/>
<dbReference type="PANTHER" id="PTHR28629:SF4">
    <property type="entry name" value="TRIOKINASE_FMN CYCLASE"/>
    <property type="match status" value="1"/>
</dbReference>
<accession>A0A6J8A9F5</accession>
<keyword evidence="7" id="KW-0418">Kinase</keyword>
<dbReference type="GO" id="GO:0004371">
    <property type="term" value="F:glycerone kinase activity"/>
    <property type="evidence" value="ECO:0007669"/>
    <property type="project" value="UniProtKB-EC"/>
</dbReference>
<dbReference type="GO" id="GO:0005829">
    <property type="term" value="C:cytosol"/>
    <property type="evidence" value="ECO:0007669"/>
    <property type="project" value="TreeGrafter"/>
</dbReference>
<keyword evidence="9" id="KW-0170">Cobalt</keyword>
<dbReference type="SMART" id="SM01120">
    <property type="entry name" value="Dak2"/>
    <property type="match status" value="1"/>
</dbReference>
<dbReference type="PROSITE" id="PS51480">
    <property type="entry name" value="DHAL"/>
    <property type="match status" value="1"/>
</dbReference>
<dbReference type="GO" id="GO:0005524">
    <property type="term" value="F:ATP binding"/>
    <property type="evidence" value="ECO:0007669"/>
    <property type="project" value="UniProtKB-KW"/>
</dbReference>
<feature type="compositionally biased region" description="Polar residues" evidence="16">
    <location>
        <begin position="457"/>
        <end position="466"/>
    </location>
</feature>
<evidence type="ECO:0000313" key="20">
    <source>
        <dbReference type="Proteomes" id="UP000507470"/>
    </source>
</evidence>
<feature type="domain" description="DhaK" evidence="18">
    <location>
        <begin position="11"/>
        <end position="449"/>
    </location>
</feature>
<dbReference type="Pfam" id="PF02733">
    <property type="entry name" value="Dak1"/>
    <property type="match status" value="2"/>
</dbReference>
<evidence type="ECO:0000256" key="3">
    <source>
        <dbReference type="ARBA" id="ARBA00012578"/>
    </source>
</evidence>
<keyword evidence="6" id="KW-0547">Nucleotide-binding</keyword>
<dbReference type="GO" id="GO:0034012">
    <property type="term" value="F:FAD-AMP lyase (cyclizing) activity"/>
    <property type="evidence" value="ECO:0007669"/>
    <property type="project" value="UniProtKB-EC"/>
</dbReference>
<evidence type="ECO:0000256" key="7">
    <source>
        <dbReference type="ARBA" id="ARBA00022777"/>
    </source>
</evidence>
<dbReference type="Gene3D" id="3.40.50.10440">
    <property type="entry name" value="Dihydroxyacetone kinase, domain 1"/>
    <property type="match status" value="1"/>
</dbReference>
<evidence type="ECO:0000256" key="6">
    <source>
        <dbReference type="ARBA" id="ARBA00022741"/>
    </source>
</evidence>
<protein>
    <recommendedName>
        <fullName evidence="4">Triokinase/FMN cyclase</fullName>
        <ecNumber evidence="2">2.7.1.28</ecNumber>
        <ecNumber evidence="1">2.7.1.29</ecNumber>
        <ecNumber evidence="3">4.6.1.15</ecNumber>
    </recommendedName>
    <alternativeName>
        <fullName evidence="10">Bifunctional ATP-dependent dihydroxyacetone kinase/FAD-AMP lyase (cyclizing)</fullName>
    </alternativeName>
</protein>
<sequence length="697" mass="73927">MSTACKKLVNTVERCVDECLEGLVAVNPGLRLVEGHRVVVRADIEDAIASGKVSLISGGGSGHEPAHAGFVGKGMLSGSVAGAVFTSPPPQSILACLRAVAKKNAAGCVMVVTNYTGDRLNFGLALERARHEHINVEMVIVGEDCAVTSSDKTAGKRGLVGTILVLKICGALAEEGRTLEDIARIAKDAVTKMGTIGLSLSPCTIPGAGASFTLGADEIELGLGIHGEAGVKRTKLVTANEAVRMMIDHMTDPNNNSRLQVKTGDKVACMINNLGGTSVLELNIIAREAILLLGRYHYVNLSGTSVLELNIIVREAILLLGRYHYVNLGGTSVLELNIIAREAILLLGRYHYVNVGGTSVLELNIIVREAILLLGRYHYVNLGGTSVLELNIIAREAILLLESRGVAVERVYCGSFTTSLEMAGVSITLLHLDDTLRNCLDAETNAPGWVRPYLPSGQRTRTTPQKMVTEDSHNIAKQQTVTDTVSADMKQQLYNMVKTAAEQLIASEEQLNGLDKESGDGDCGSTMARGAQDILSELKSKDNPLPVGNPAELAKRLGNIAEVSMGGSSGGLYSLFFTTVAGELQKEISPSAWSSALAAGVTTIRKYGGADPGDRTMLDALYPASEELSSCLKAKKSPIESFKSAVQKCEEGAKSTATMKARAGRSSYVSQDRLKNPDPGAMAVTIWLSAVLDILSK</sequence>
<comment type="function">
    <text evidence="11">Catalyzes both the phosphorylation of dihydroxyacetone and of glyceraldehyde, and the splitting of ribonucleoside diphosphate-X compounds among which FAD is the best substrate. Represses IFIH1-mediated cellular antiviral response.</text>
</comment>
<gene>
    <name evidence="19" type="ORF">MCOR_5151</name>
</gene>
<comment type="catalytic activity">
    <reaction evidence="13">
        <text>D-glyceraldehyde + ATP = D-glyceraldehyde 3-phosphate + ADP + H(+)</text>
        <dbReference type="Rhea" id="RHEA:13941"/>
        <dbReference type="ChEBI" id="CHEBI:15378"/>
        <dbReference type="ChEBI" id="CHEBI:17378"/>
        <dbReference type="ChEBI" id="CHEBI:30616"/>
        <dbReference type="ChEBI" id="CHEBI:59776"/>
        <dbReference type="ChEBI" id="CHEBI:456216"/>
        <dbReference type="EC" id="2.7.1.28"/>
    </reaction>
</comment>
<dbReference type="FunFam" id="3.40.50.10440:FF:000001">
    <property type="entry name" value="Dihydroxyacetone kinase, DhaK subunit"/>
    <property type="match status" value="1"/>
</dbReference>
<dbReference type="EC" id="2.7.1.28" evidence="2"/>
<evidence type="ECO:0000313" key="19">
    <source>
        <dbReference type="EMBL" id="CAC5363910.1"/>
    </source>
</evidence>
<dbReference type="EMBL" id="CACVKT020000927">
    <property type="protein sequence ID" value="CAC5363910.1"/>
    <property type="molecule type" value="Genomic_DNA"/>
</dbReference>
<dbReference type="PROSITE" id="PS51481">
    <property type="entry name" value="DHAK"/>
    <property type="match status" value="1"/>
</dbReference>
<reference evidence="19 20" key="1">
    <citation type="submission" date="2020-06" db="EMBL/GenBank/DDBJ databases">
        <authorList>
            <person name="Li R."/>
            <person name="Bekaert M."/>
        </authorList>
    </citation>
    <scope>NUCLEOTIDE SEQUENCE [LARGE SCALE GENOMIC DNA]</scope>
    <source>
        <strain evidence="20">wild</strain>
    </source>
</reference>
<evidence type="ECO:0000256" key="5">
    <source>
        <dbReference type="ARBA" id="ARBA00022679"/>
    </source>
</evidence>
<dbReference type="InterPro" id="IPR050861">
    <property type="entry name" value="Dihydroxyacetone_Kinase"/>
</dbReference>
<evidence type="ECO:0000259" key="17">
    <source>
        <dbReference type="PROSITE" id="PS51480"/>
    </source>
</evidence>
<feature type="region of interest" description="Disordered" evidence="16">
    <location>
        <begin position="451"/>
        <end position="472"/>
    </location>
</feature>
<evidence type="ECO:0000256" key="4">
    <source>
        <dbReference type="ARBA" id="ARBA00018932"/>
    </source>
</evidence>
<dbReference type="InterPro" id="IPR036117">
    <property type="entry name" value="DhaL_dom_sf"/>
</dbReference>
<evidence type="ECO:0000259" key="18">
    <source>
        <dbReference type="PROSITE" id="PS51481"/>
    </source>
</evidence>
<dbReference type="GO" id="GO:0019563">
    <property type="term" value="P:glycerol catabolic process"/>
    <property type="evidence" value="ECO:0007669"/>
    <property type="project" value="TreeGrafter"/>
</dbReference>
<organism evidence="19 20">
    <name type="scientific">Mytilus coruscus</name>
    <name type="common">Sea mussel</name>
    <dbReference type="NCBI Taxonomy" id="42192"/>
    <lineage>
        <taxon>Eukaryota</taxon>
        <taxon>Metazoa</taxon>
        <taxon>Spiralia</taxon>
        <taxon>Lophotrochozoa</taxon>
        <taxon>Mollusca</taxon>
        <taxon>Bivalvia</taxon>
        <taxon>Autobranchia</taxon>
        <taxon>Pteriomorphia</taxon>
        <taxon>Mytilida</taxon>
        <taxon>Mytiloidea</taxon>
        <taxon>Mytilidae</taxon>
        <taxon>Mytilinae</taxon>
        <taxon>Mytilus</taxon>
    </lineage>
</organism>
<evidence type="ECO:0000256" key="12">
    <source>
        <dbReference type="ARBA" id="ARBA00046681"/>
    </source>
</evidence>
<feature type="domain" description="DhaL" evidence="17">
    <location>
        <begin position="491"/>
        <end position="693"/>
    </location>
</feature>
<name>A0A6J8A9F5_MYTCO</name>
<keyword evidence="20" id="KW-1185">Reference proteome</keyword>
<evidence type="ECO:0000256" key="10">
    <source>
        <dbReference type="ARBA" id="ARBA00032426"/>
    </source>
</evidence>
<dbReference type="GO" id="GO:0050354">
    <property type="term" value="F:triokinase activity"/>
    <property type="evidence" value="ECO:0007669"/>
    <property type="project" value="UniProtKB-EC"/>
</dbReference>
<evidence type="ECO:0000256" key="11">
    <source>
        <dbReference type="ARBA" id="ARBA00045490"/>
    </source>
</evidence>